<accession>A0ACD5H125</accession>
<gene>
    <name evidence="1" type="ORF">BH720_012730</name>
</gene>
<evidence type="ECO:0000313" key="2">
    <source>
        <dbReference type="Proteomes" id="UP000095472"/>
    </source>
</evidence>
<organism evidence="1 2">
    <name type="scientific">Desertifilum tharense IPPAS B-1220</name>
    <dbReference type="NCBI Taxonomy" id="1781255"/>
    <lineage>
        <taxon>Bacteria</taxon>
        <taxon>Bacillati</taxon>
        <taxon>Cyanobacteriota</taxon>
        <taxon>Cyanophyceae</taxon>
        <taxon>Desertifilales</taxon>
        <taxon>Desertifilaceae</taxon>
        <taxon>Desertifilum</taxon>
    </lineage>
</organism>
<name>A0ACD5H125_9CYAN</name>
<evidence type="ECO:0000313" key="1">
    <source>
        <dbReference type="EMBL" id="XPM66189.1"/>
    </source>
</evidence>
<dbReference type="EMBL" id="CP182909">
    <property type="protein sequence ID" value="XPM66189.1"/>
    <property type="molecule type" value="Genomic_DNA"/>
</dbReference>
<reference evidence="1 2" key="1">
    <citation type="journal article" date="2016" name="Genome Announc.">
        <title>Draft Genome Sequence of the Thermotolerant Cyanobacterium Desertifilum sp. IPPAS B-1220.</title>
        <authorList>
            <person name="Mironov K.S."/>
            <person name="Sinetova M.A."/>
            <person name="Bolatkhan K."/>
            <person name="Zayadan B.K."/>
            <person name="Ustinova V.V."/>
            <person name="Kupriyanova E.V."/>
            <person name="Skrypnik A.N."/>
            <person name="Gogoleva N.E."/>
            <person name="Gogolev Y.V."/>
            <person name="Los D.A."/>
        </authorList>
    </citation>
    <scope>NUCLEOTIDE SEQUENCE [LARGE SCALE GENOMIC DNA]</scope>
    <source>
        <strain evidence="1 2">IPPAS B-1220</strain>
    </source>
</reference>
<proteinExistence type="predicted"/>
<protein>
    <submittedName>
        <fullName evidence="1">Uncharacterized protein</fullName>
    </submittedName>
</protein>
<dbReference type="Proteomes" id="UP000095472">
    <property type="component" value="Chromosome"/>
</dbReference>
<sequence>MTLPWLKPRGFYIHRLTDNPLPHSALTSPTLFPTRNTTTRKQAQQHFKLRTKNPTQHTATWCASYSTLHSALFPPPPHLPIPPPSSPLSTQHSALSTHLLRSPTLLNRM</sequence>
<keyword evidence="2" id="KW-1185">Reference proteome</keyword>